<organism evidence="3 4">
    <name type="scientific">Callorhinchus milii</name>
    <name type="common">Ghost shark</name>
    <dbReference type="NCBI Taxonomy" id="7868"/>
    <lineage>
        <taxon>Eukaryota</taxon>
        <taxon>Metazoa</taxon>
        <taxon>Chordata</taxon>
        <taxon>Craniata</taxon>
        <taxon>Vertebrata</taxon>
        <taxon>Chondrichthyes</taxon>
        <taxon>Holocephali</taxon>
        <taxon>Chimaeriformes</taxon>
        <taxon>Callorhinchidae</taxon>
        <taxon>Callorhinchus</taxon>
    </lineage>
</organism>
<dbReference type="GO" id="GO:0001786">
    <property type="term" value="F:phosphatidylserine binding"/>
    <property type="evidence" value="ECO:0007669"/>
    <property type="project" value="TreeGrafter"/>
</dbReference>
<accession>A0A4W3H5Q7</accession>
<dbReference type="STRING" id="7868.ENSCMIP00000010502"/>
<dbReference type="InParanoid" id="A0A4W3H5Q7"/>
<dbReference type="Pfam" id="PF00168">
    <property type="entry name" value="C2"/>
    <property type="match status" value="2"/>
</dbReference>
<feature type="domain" description="C2" evidence="2">
    <location>
        <begin position="136"/>
        <end position="269"/>
    </location>
</feature>
<dbReference type="GO" id="GO:0000149">
    <property type="term" value="F:SNARE binding"/>
    <property type="evidence" value="ECO:0007669"/>
    <property type="project" value="TreeGrafter"/>
</dbReference>
<dbReference type="GO" id="GO:0048791">
    <property type="term" value="P:calcium ion-regulated exocytosis of neurotransmitter"/>
    <property type="evidence" value="ECO:0007669"/>
    <property type="project" value="TreeGrafter"/>
</dbReference>
<evidence type="ECO:0000256" key="1">
    <source>
        <dbReference type="ARBA" id="ARBA00006996"/>
    </source>
</evidence>
<dbReference type="GO" id="GO:0030672">
    <property type="term" value="C:synaptic vesicle membrane"/>
    <property type="evidence" value="ECO:0007669"/>
    <property type="project" value="TreeGrafter"/>
</dbReference>
<reference evidence="3" key="4">
    <citation type="submission" date="2025-08" db="UniProtKB">
        <authorList>
            <consortium name="Ensembl"/>
        </authorList>
    </citation>
    <scope>IDENTIFICATION</scope>
</reference>
<comment type="similarity">
    <text evidence="1">Belongs to the synaptotagmin family.</text>
</comment>
<dbReference type="GO" id="GO:0031045">
    <property type="term" value="C:dense core granule"/>
    <property type="evidence" value="ECO:0007669"/>
    <property type="project" value="TreeGrafter"/>
</dbReference>
<dbReference type="InterPro" id="IPR035892">
    <property type="entry name" value="C2_domain_sf"/>
</dbReference>
<dbReference type="GO" id="GO:0030276">
    <property type="term" value="F:clathrin binding"/>
    <property type="evidence" value="ECO:0007669"/>
    <property type="project" value="TreeGrafter"/>
</dbReference>
<sequence length="295" mass="32627">GDEAEWEVPGGWGPMKLHYALKHSCSKSEFHVTVIEGAVEGAGPGNCYVVGTLVTELGRAEAKTSVQAGRRGPVWEETLVFPLSEQHVRSGSLQLALYGCDRYSRRHCVGTAEVSLRRMALMVRTDTWHCLNSPASCAEVLLSISYLPAANRLIVVVLKKVFRCDVKMGKGRDVWVNLTLTHGGCRLRRKRTRRVRQGLRPVWNELLVLALPGEALAHCALGLELLSQDSTGQRLSLGHCCLSLASSGSHRTHWQDILNSPRRQVAMWHKTLVSLHGLNCPTTNSIVSKLHLIVY</sequence>
<dbReference type="GO" id="GO:0005886">
    <property type="term" value="C:plasma membrane"/>
    <property type="evidence" value="ECO:0007669"/>
    <property type="project" value="TreeGrafter"/>
</dbReference>
<reference evidence="4" key="3">
    <citation type="journal article" date="2014" name="Nature">
        <title>Elephant shark genome provides unique insights into gnathostome evolution.</title>
        <authorList>
            <consortium name="International Elephant Shark Genome Sequencing Consortium"/>
            <person name="Venkatesh B."/>
            <person name="Lee A.P."/>
            <person name="Ravi V."/>
            <person name="Maurya A.K."/>
            <person name="Lian M.M."/>
            <person name="Swann J.B."/>
            <person name="Ohta Y."/>
            <person name="Flajnik M.F."/>
            <person name="Sutoh Y."/>
            <person name="Kasahara M."/>
            <person name="Hoon S."/>
            <person name="Gangu V."/>
            <person name="Roy S.W."/>
            <person name="Irimia M."/>
            <person name="Korzh V."/>
            <person name="Kondrychyn I."/>
            <person name="Lim Z.W."/>
            <person name="Tay B.H."/>
            <person name="Tohari S."/>
            <person name="Kong K.W."/>
            <person name="Ho S."/>
            <person name="Lorente-Galdos B."/>
            <person name="Quilez J."/>
            <person name="Marques-Bonet T."/>
            <person name="Raney B.J."/>
            <person name="Ingham P.W."/>
            <person name="Tay A."/>
            <person name="Hillier L.W."/>
            <person name="Minx P."/>
            <person name="Boehm T."/>
            <person name="Wilson R.K."/>
            <person name="Brenner S."/>
            <person name="Warren W.C."/>
        </authorList>
    </citation>
    <scope>NUCLEOTIDE SEQUENCE [LARGE SCALE GENOMIC DNA]</scope>
</reference>
<dbReference type="Proteomes" id="UP000314986">
    <property type="component" value="Unassembled WGS sequence"/>
</dbReference>
<dbReference type="InterPro" id="IPR000008">
    <property type="entry name" value="C2_dom"/>
</dbReference>
<dbReference type="GO" id="GO:0048488">
    <property type="term" value="P:synaptic vesicle endocytosis"/>
    <property type="evidence" value="ECO:0007669"/>
    <property type="project" value="TreeGrafter"/>
</dbReference>
<dbReference type="PROSITE" id="PS50004">
    <property type="entry name" value="C2"/>
    <property type="match status" value="2"/>
</dbReference>
<dbReference type="SUPFAM" id="SSF49562">
    <property type="entry name" value="C2 domain (Calcium/lipid-binding domain, CaLB)"/>
    <property type="match status" value="2"/>
</dbReference>
<dbReference type="SMART" id="SM00239">
    <property type="entry name" value="C2"/>
    <property type="match status" value="2"/>
</dbReference>
<protein>
    <recommendedName>
        <fullName evidence="2">C2 domain-containing protein</fullName>
    </recommendedName>
</protein>
<dbReference type="PANTHER" id="PTHR10024">
    <property type="entry name" value="SYNAPTOTAGMIN"/>
    <property type="match status" value="1"/>
</dbReference>
<reference evidence="4" key="2">
    <citation type="journal article" date="2007" name="PLoS Biol.">
        <title>Survey sequencing and comparative analysis of the elephant shark (Callorhinchus milii) genome.</title>
        <authorList>
            <person name="Venkatesh B."/>
            <person name="Kirkness E.F."/>
            <person name="Loh Y.H."/>
            <person name="Halpern A.L."/>
            <person name="Lee A.P."/>
            <person name="Johnson J."/>
            <person name="Dandona N."/>
            <person name="Viswanathan L.D."/>
            <person name="Tay A."/>
            <person name="Venter J.C."/>
            <person name="Strausberg R.L."/>
            <person name="Brenner S."/>
        </authorList>
    </citation>
    <scope>NUCLEOTIDE SEQUENCE [LARGE SCALE GENOMIC DNA]</scope>
</reference>
<reference evidence="4" key="1">
    <citation type="journal article" date="2006" name="Science">
        <title>Ancient noncoding elements conserved in the human genome.</title>
        <authorList>
            <person name="Venkatesh B."/>
            <person name="Kirkness E.F."/>
            <person name="Loh Y.H."/>
            <person name="Halpern A.L."/>
            <person name="Lee A.P."/>
            <person name="Johnson J."/>
            <person name="Dandona N."/>
            <person name="Viswanathan L.D."/>
            <person name="Tay A."/>
            <person name="Venter J.C."/>
            <person name="Strausberg R.L."/>
            <person name="Brenner S."/>
        </authorList>
    </citation>
    <scope>NUCLEOTIDE SEQUENCE [LARGE SCALE GENOMIC DNA]</scope>
</reference>
<keyword evidence="4" id="KW-1185">Reference proteome</keyword>
<evidence type="ECO:0000313" key="4">
    <source>
        <dbReference type="Proteomes" id="UP000314986"/>
    </source>
</evidence>
<reference evidence="3" key="5">
    <citation type="submission" date="2025-09" db="UniProtKB">
        <authorList>
            <consortium name="Ensembl"/>
        </authorList>
    </citation>
    <scope>IDENTIFICATION</scope>
</reference>
<dbReference type="GO" id="GO:0030424">
    <property type="term" value="C:axon"/>
    <property type="evidence" value="ECO:0007669"/>
    <property type="project" value="TreeGrafter"/>
</dbReference>
<dbReference type="Ensembl" id="ENSCMIT00000010775.1">
    <property type="protein sequence ID" value="ENSCMIP00000010502.1"/>
    <property type="gene ID" value="ENSCMIG00000005540.1"/>
</dbReference>
<dbReference type="Gene3D" id="2.60.40.150">
    <property type="entry name" value="C2 domain"/>
    <property type="match status" value="2"/>
</dbReference>
<dbReference type="GO" id="GO:0005509">
    <property type="term" value="F:calcium ion binding"/>
    <property type="evidence" value="ECO:0007669"/>
    <property type="project" value="TreeGrafter"/>
</dbReference>
<evidence type="ECO:0000259" key="2">
    <source>
        <dbReference type="PROSITE" id="PS50004"/>
    </source>
</evidence>
<feature type="domain" description="C2" evidence="2">
    <location>
        <begin position="9"/>
        <end position="129"/>
    </location>
</feature>
<dbReference type="GO" id="GO:0005544">
    <property type="term" value="F:calcium-dependent phospholipid binding"/>
    <property type="evidence" value="ECO:0007669"/>
    <property type="project" value="TreeGrafter"/>
</dbReference>
<dbReference type="PANTHER" id="PTHR10024:SF250">
    <property type="entry name" value="SYNAPTOTAGMIN-13"/>
    <property type="match status" value="1"/>
</dbReference>
<name>A0A4W3H5Q7_CALMI</name>
<dbReference type="AlphaFoldDB" id="A0A4W3H5Q7"/>
<evidence type="ECO:0000313" key="3">
    <source>
        <dbReference type="Ensembl" id="ENSCMIP00000010502.1"/>
    </source>
</evidence>
<dbReference type="GeneTree" id="ENSGT00940000160226"/>
<dbReference type="OMA" id="DEEGQSC"/>
<proteinExistence type="inferred from homology"/>